<comment type="caution">
    <text evidence="6">The sequence shown here is derived from an EMBL/GenBank/DDBJ whole genome shotgun (WGS) entry which is preliminary data.</text>
</comment>
<accession>A0A7V0MZS9</accession>
<dbReference type="NCBIfam" id="TIGR02363">
    <property type="entry name" value="dhaK1"/>
    <property type="match status" value="1"/>
</dbReference>
<dbReference type="InterPro" id="IPR012736">
    <property type="entry name" value="DhaK_1"/>
</dbReference>
<name>A0A7V0MZS9_UNCAE</name>
<dbReference type="PANTHER" id="PTHR28629:SF4">
    <property type="entry name" value="TRIOKINASE_FMN CYCLASE"/>
    <property type="match status" value="1"/>
</dbReference>
<dbReference type="InterPro" id="IPR004006">
    <property type="entry name" value="DhaK_dom"/>
</dbReference>
<evidence type="ECO:0000256" key="1">
    <source>
        <dbReference type="ARBA" id="ARBA00022679"/>
    </source>
</evidence>
<dbReference type="PANTHER" id="PTHR28629">
    <property type="entry name" value="TRIOKINASE/FMN CYCLASE"/>
    <property type="match status" value="1"/>
</dbReference>
<evidence type="ECO:0000256" key="2">
    <source>
        <dbReference type="ARBA" id="ARBA00022741"/>
    </source>
</evidence>
<keyword evidence="1 6" id="KW-0808">Transferase</keyword>
<dbReference type="GO" id="GO:0004371">
    <property type="term" value="F:glycerone kinase activity"/>
    <property type="evidence" value="ECO:0007669"/>
    <property type="project" value="InterPro"/>
</dbReference>
<reference evidence="6" key="1">
    <citation type="journal article" date="2020" name="mSystems">
        <title>Genome- and Community-Level Interaction Insights into Carbon Utilization and Element Cycling Functions of Hydrothermarchaeota in Hydrothermal Sediment.</title>
        <authorList>
            <person name="Zhou Z."/>
            <person name="Liu Y."/>
            <person name="Xu W."/>
            <person name="Pan J."/>
            <person name="Luo Z.H."/>
            <person name="Li M."/>
        </authorList>
    </citation>
    <scope>NUCLEOTIDE SEQUENCE [LARGE SCALE GENOMIC DNA]</scope>
    <source>
        <strain evidence="6">HyVt-219</strain>
    </source>
</reference>
<dbReference type="EC" id="2.7.1.121" evidence="6"/>
<proteinExistence type="predicted"/>
<dbReference type="GO" id="GO:0047324">
    <property type="term" value="F:phosphoenolpyruvate-glycerone phosphotransferase activity"/>
    <property type="evidence" value="ECO:0007669"/>
    <property type="project" value="UniProtKB-EC"/>
</dbReference>
<evidence type="ECO:0000259" key="5">
    <source>
        <dbReference type="PROSITE" id="PS51481"/>
    </source>
</evidence>
<dbReference type="Gene3D" id="3.40.50.10440">
    <property type="entry name" value="Dihydroxyacetone kinase, domain 1"/>
    <property type="match status" value="1"/>
</dbReference>
<feature type="domain" description="DhaK" evidence="5">
    <location>
        <begin position="7"/>
        <end position="329"/>
    </location>
</feature>
<dbReference type="GO" id="GO:0005524">
    <property type="term" value="F:ATP binding"/>
    <property type="evidence" value="ECO:0007669"/>
    <property type="project" value="UniProtKB-KW"/>
</dbReference>
<dbReference type="AlphaFoldDB" id="A0A7V0MZS9"/>
<keyword evidence="3 6" id="KW-0418">Kinase</keyword>
<dbReference type="FunFam" id="3.30.1180.20:FF:000001">
    <property type="entry name" value="Dihydroxyacetone kinase 1"/>
    <property type="match status" value="1"/>
</dbReference>
<dbReference type="Gene3D" id="3.30.1180.20">
    <property type="entry name" value="Dihydroxyacetone kinase, domain 2"/>
    <property type="match status" value="1"/>
</dbReference>
<dbReference type="Proteomes" id="UP000885660">
    <property type="component" value="Unassembled WGS sequence"/>
</dbReference>
<sequence>MKKFINDPNKVVDEMLEGFLAAHHDMVEKLPTSRVVVRRGAPFKDKVGLVTGGGSGHKPAFIGYVGDGLVDAVAVGDIFSSPSAGQIYDAIKAVDSGKGVLCMLGNYSGDVMNFDMAAEMAREDGIKVEQVIVNDDVGSSPKDKMENRRGVVGEVILWKIAGAKAKEGASLEELKKTAEKAIFNTRSMGVAHSPCTVPTAGEPTFSLGENEMEIGVGHHGEPGVKRMPMKSADETTLMLMEKILEDLPFTSGDEVVVNINGLGATPLLELYIIYRKVYQILKDTNIKVHRAYIGEYFTSLEMGGFSITLTKLDDELKKLIDAPARSPLFVQ</sequence>
<dbReference type="SUPFAM" id="SSF82549">
    <property type="entry name" value="DAK1/DegV-like"/>
    <property type="match status" value="1"/>
</dbReference>
<evidence type="ECO:0000256" key="4">
    <source>
        <dbReference type="ARBA" id="ARBA00022840"/>
    </source>
</evidence>
<protein>
    <submittedName>
        <fullName evidence="6">Dihydroxyacetone kinase subunit DhaK</fullName>
        <ecNumber evidence="6">2.7.1.121</ecNumber>
    </submittedName>
</protein>
<dbReference type="GO" id="GO:0019563">
    <property type="term" value="P:glycerol catabolic process"/>
    <property type="evidence" value="ECO:0007669"/>
    <property type="project" value="TreeGrafter"/>
</dbReference>
<dbReference type="Pfam" id="PF02733">
    <property type="entry name" value="Dak1"/>
    <property type="match status" value="1"/>
</dbReference>
<evidence type="ECO:0000313" key="6">
    <source>
        <dbReference type="EMBL" id="HDN85054.1"/>
    </source>
</evidence>
<evidence type="ECO:0000256" key="3">
    <source>
        <dbReference type="ARBA" id="ARBA00022777"/>
    </source>
</evidence>
<dbReference type="GO" id="GO:0005829">
    <property type="term" value="C:cytosol"/>
    <property type="evidence" value="ECO:0007669"/>
    <property type="project" value="TreeGrafter"/>
</dbReference>
<dbReference type="PROSITE" id="PS51481">
    <property type="entry name" value="DHAK"/>
    <property type="match status" value="1"/>
</dbReference>
<gene>
    <name evidence="6" type="primary">dhaK</name>
    <name evidence="6" type="ORF">ENG47_04790</name>
</gene>
<organism evidence="6">
    <name type="scientific">Aerophobetes bacterium</name>
    <dbReference type="NCBI Taxonomy" id="2030807"/>
    <lineage>
        <taxon>Bacteria</taxon>
        <taxon>Candidatus Aerophobota</taxon>
    </lineage>
</organism>
<keyword evidence="4" id="KW-0067">ATP-binding</keyword>
<dbReference type="InterPro" id="IPR050861">
    <property type="entry name" value="Dihydroxyacetone_Kinase"/>
</dbReference>
<dbReference type="FunFam" id="3.40.50.10440:FF:000001">
    <property type="entry name" value="Dihydroxyacetone kinase, DhaK subunit"/>
    <property type="match status" value="1"/>
</dbReference>
<keyword evidence="2" id="KW-0547">Nucleotide-binding</keyword>
<dbReference type="EMBL" id="DRBC01000288">
    <property type="protein sequence ID" value="HDN85054.1"/>
    <property type="molecule type" value="Genomic_DNA"/>
</dbReference>